<proteinExistence type="predicted"/>
<feature type="compositionally biased region" description="Low complexity" evidence="1">
    <location>
        <begin position="50"/>
        <end position="59"/>
    </location>
</feature>
<gene>
    <name evidence="2" type="ORF">LSCM1_07288</name>
</gene>
<sequence>MALPAPCTDSRLGLLAAGEVPAAGQKSVAQGRGSLVSTVTPVEAVQPSVSATTPSPAAADIAGDHNGESVTSTSQVHQHSSSSPRHWPASLQPPPQQQSTHIPSHKNSVPECMRREWQFALRFVHQAAQVVIQCSPQWEYEFIDVDQTAVGLAQNGRSPTQADSTPMLTVLSYTDRTAVAQQPRPGSAAGNSPGVGASLHRPSLSRGGLNTIPAAASSDDGHAEPHGFTGSYEMGEPASLIDDRVDGDAWWVEKLKAVELIYCHAAPDMNLELFCKHCVQFILRDPHVSSVDGDTRLARLHMGDKLRCPYRLGGCHRSFQLRYTLRDRSELQESCVYAIGALVGQRGYLLRARCTDAEELEGYVRKVLLPAYATPGRAQFGIDVAYHSAATTTLISEQQEAFGELQYVDHKAAIAFVTPLYPMRVLLDYSPAKTVDVGSITCLTLKLSVYERLLDDAVAAEMIGVAKYKVSPIIMCVEVEEVSRMGYPKVMSTEQYSKLKAARVAEVFPDAKMAGLPTNLFMGDRTGRLRTMTFTYEPLRCVAKALITSTLVGNLGVTALYIAKLSGGVFDAHLCVFQQLLSGIEYLPQNSFTKNARVSRYCTRNIRLVEEDIIHAYSADKHLDGEASPSTAAAAAPHPKTFAARDPRVVAAARERHLQFLSLGNDGRVEGGIDAVVPPEEDGAVPTRHSVSVINVNAGSLHGRGGHERGCESDWGSPFDAEAVRPSIFSASVLTGSLPSDAFAAFVTPPSAPAAAEKVGSRLGGEMPQGSDADLSSSAHSSSCISVADIPHLRESDSASIAGAHSDNDDTICGALKDSHDVCACSLERASGTVTPLEAAAASSVLAASLEASVAGGRPPASTSESGDGVEARTTAYCQSDRSSAPIPSCVSSAAADAGAREALTAPLVCSASALPMGKLPGTGGGDDDGVAGRTADASPTPETNGHGRATAERLEQQKAYEQLVGEGDPAVKQALREVEGGTLYGPSLRDVYARCCEAQQCRPNSYLMRKLPVQPEFTYSVEEIDLSGNYVGHNGFVAVLHLLEHLPRLRVVYFNNMSLDNVDAESLCYALAANHTVHEVHLEHNPGISLPAVRNFTALLRVNKRIAVVRLAGTRLSPPLIERLQGEASRPRD</sequence>
<dbReference type="SUPFAM" id="SSF52047">
    <property type="entry name" value="RNI-like"/>
    <property type="match status" value="1"/>
</dbReference>
<dbReference type="KEGG" id="lmat:92517177"/>
<feature type="compositionally biased region" description="Low complexity" evidence="1">
    <location>
        <begin position="69"/>
        <end position="83"/>
    </location>
</feature>
<name>A0A836KX56_9TRYP</name>
<organism evidence="2 3">
    <name type="scientific">Leishmania martiniquensis</name>
    <dbReference type="NCBI Taxonomy" id="1580590"/>
    <lineage>
        <taxon>Eukaryota</taxon>
        <taxon>Discoba</taxon>
        <taxon>Euglenozoa</taxon>
        <taxon>Kinetoplastea</taxon>
        <taxon>Metakinetoplastina</taxon>
        <taxon>Trypanosomatida</taxon>
        <taxon>Trypanosomatidae</taxon>
        <taxon>Leishmaniinae</taxon>
        <taxon>Leishmania</taxon>
    </lineage>
</organism>
<evidence type="ECO:0000256" key="1">
    <source>
        <dbReference type="SAM" id="MobiDB-lite"/>
    </source>
</evidence>
<dbReference type="PANTHER" id="PTHR24114">
    <property type="entry name" value="LEUCINE RICH REPEAT FAMILY PROTEIN"/>
    <property type="match status" value="1"/>
</dbReference>
<feature type="region of interest" description="Disordered" evidence="1">
    <location>
        <begin position="757"/>
        <end position="779"/>
    </location>
</feature>
<feature type="region of interest" description="Disordered" evidence="1">
    <location>
        <begin position="920"/>
        <end position="950"/>
    </location>
</feature>
<protein>
    <submittedName>
        <fullName evidence="2">Uncharacterized protein</fullName>
    </submittedName>
</protein>
<dbReference type="RefSeq" id="XP_067181022.1">
    <property type="nucleotide sequence ID" value="XM_067324665.1"/>
</dbReference>
<dbReference type="OrthoDB" id="273039at2759"/>
<evidence type="ECO:0000313" key="3">
    <source>
        <dbReference type="Proteomes" id="UP000673552"/>
    </source>
</evidence>
<feature type="region of interest" description="Disordered" evidence="1">
    <location>
        <begin position="853"/>
        <end position="872"/>
    </location>
</feature>
<dbReference type="PANTHER" id="PTHR24114:SF22">
    <property type="match status" value="1"/>
</dbReference>
<keyword evidence="3" id="KW-1185">Reference proteome</keyword>
<dbReference type="AlphaFoldDB" id="A0A836KX56"/>
<feature type="region of interest" description="Disordered" evidence="1">
    <location>
        <begin position="46"/>
        <end position="108"/>
    </location>
</feature>
<dbReference type="GeneID" id="92517177"/>
<dbReference type="InterPro" id="IPR032675">
    <property type="entry name" value="LRR_dom_sf"/>
</dbReference>
<accession>A0A836KX56</accession>
<dbReference type="InterPro" id="IPR052394">
    <property type="entry name" value="LRR-containing"/>
</dbReference>
<comment type="caution">
    <text evidence="2">The sequence shown here is derived from an EMBL/GenBank/DDBJ whole genome shotgun (WGS) entry which is preliminary data.</text>
</comment>
<feature type="region of interest" description="Disordered" evidence="1">
    <location>
        <begin position="181"/>
        <end position="201"/>
    </location>
</feature>
<evidence type="ECO:0000313" key="2">
    <source>
        <dbReference type="EMBL" id="KAG5486170.1"/>
    </source>
</evidence>
<dbReference type="Proteomes" id="UP000673552">
    <property type="component" value="Chromosome 7"/>
</dbReference>
<dbReference type="EMBL" id="JAFEUZ010000007">
    <property type="protein sequence ID" value="KAG5486170.1"/>
    <property type="molecule type" value="Genomic_DNA"/>
</dbReference>
<dbReference type="Gene3D" id="3.80.10.10">
    <property type="entry name" value="Ribonuclease Inhibitor"/>
    <property type="match status" value="1"/>
</dbReference>
<reference evidence="2 3" key="1">
    <citation type="submission" date="2021-03" db="EMBL/GenBank/DDBJ databases">
        <title>Leishmania (Mundinia) martiniquensis Genome sequencing and assembly.</title>
        <authorList>
            <person name="Almutairi H."/>
            <person name="Gatherer D."/>
        </authorList>
    </citation>
    <scope>NUCLEOTIDE SEQUENCE [LARGE SCALE GENOMIC DNA]</scope>
    <source>
        <strain evidence="2">LSCM1</strain>
    </source>
</reference>